<proteinExistence type="predicted"/>
<keyword evidence="1" id="KW-0732">Signal</keyword>
<dbReference type="InterPro" id="IPR019613">
    <property type="entry name" value="DUF4198"/>
</dbReference>
<dbReference type="Pfam" id="PF10670">
    <property type="entry name" value="DUF4198"/>
    <property type="match status" value="1"/>
</dbReference>
<accession>A0A6G7VLH4</accession>
<dbReference type="KEGG" id="mon:G8E03_08010"/>
<feature type="chain" id="PRO_5026283430" evidence="1">
    <location>
        <begin position="20"/>
        <end position="261"/>
    </location>
</feature>
<keyword evidence="3" id="KW-1185">Reference proteome</keyword>
<feature type="signal peptide" evidence="1">
    <location>
        <begin position="1"/>
        <end position="19"/>
    </location>
</feature>
<dbReference type="RefSeq" id="WP_166190470.1">
    <property type="nucleotide sequence ID" value="NZ_CP049811.1"/>
</dbReference>
<organism evidence="2 3">
    <name type="scientific">Pontivivens nitratireducens</name>
    <dbReference type="NCBI Taxonomy" id="2758038"/>
    <lineage>
        <taxon>Bacteria</taxon>
        <taxon>Pseudomonadati</taxon>
        <taxon>Pseudomonadota</taxon>
        <taxon>Alphaproteobacteria</taxon>
        <taxon>Rhodobacterales</taxon>
        <taxon>Paracoccaceae</taxon>
        <taxon>Pontivivens</taxon>
    </lineage>
</organism>
<evidence type="ECO:0000256" key="1">
    <source>
        <dbReference type="SAM" id="SignalP"/>
    </source>
</evidence>
<dbReference type="AlphaFoldDB" id="A0A6G7VLH4"/>
<dbReference type="EMBL" id="CP049811">
    <property type="protein sequence ID" value="QIK40716.1"/>
    <property type="molecule type" value="Genomic_DNA"/>
</dbReference>
<dbReference type="Proteomes" id="UP000500791">
    <property type="component" value="Chromosome"/>
</dbReference>
<protein>
    <submittedName>
        <fullName evidence="2">DUF4198 domain-containing protein</fullName>
    </submittedName>
</protein>
<reference evidence="2 3" key="1">
    <citation type="submission" date="2020-03" db="EMBL/GenBank/DDBJ databases">
        <title>Complete genome sequence of Monaibacterium sp. ALG8 with diverse plasmids.</title>
        <authorList>
            <person name="Sun C."/>
        </authorList>
    </citation>
    <scope>NUCLEOTIDE SEQUENCE [LARGE SCALE GENOMIC DNA]</scope>
    <source>
        <strain evidence="2 3">ALG8</strain>
    </source>
</reference>
<gene>
    <name evidence="2" type="ORF">G8E03_08010</name>
</gene>
<evidence type="ECO:0000313" key="3">
    <source>
        <dbReference type="Proteomes" id="UP000500791"/>
    </source>
</evidence>
<evidence type="ECO:0000313" key="2">
    <source>
        <dbReference type="EMBL" id="QIK40716.1"/>
    </source>
</evidence>
<sequence length="261" mass="28293">MRRIIAALALIGATCPLSAHEYWLEAPSHQIETGDGIEVGIFVGSDLVGQQMPYFPQAFRSLQHYAPGEDGQFISGRIGNMPALGLADLQEGLHIVAQETRDSRLTYEEEGKFESFLAAEGIEYILDEHRARGLPEVGFSETYSRSVKALIGVGSSEGDDFRVGLPVELVALDNPFTTEGNIQLQYFVRGEPASNARINLFHRSIGGDVIEVPLTTDSQGIAVVPESGAGFYLANAVHMDAVSNAGPTAWHSSWASLSWTR</sequence>
<name>A0A6G7VLH4_9RHOB</name>